<dbReference type="GO" id="GO:0016798">
    <property type="term" value="F:hydrolase activity, acting on glycosyl bonds"/>
    <property type="evidence" value="ECO:0007669"/>
    <property type="project" value="UniProtKB-KW"/>
</dbReference>
<feature type="domain" description="HhH-GPD" evidence="11">
    <location>
        <begin position="56"/>
        <end position="209"/>
    </location>
</feature>
<dbReference type="InterPro" id="IPR011257">
    <property type="entry name" value="DNA_glycosylase"/>
</dbReference>
<sequence length="243" mass="27666">MDQEWIKGTVSLIHRFDGDLMHDELMKIYNNLCEHFGPRHWWPADTPFEMIMGAILTQNVSWRSAAEAIESLKQEGILSIEGILSTDPVSLAALVRSARYHNQKAKKLQSFCGVIAGEFRGDLDEFLSQEMGTLRERLLDIYGIGPETADCIILYAAEQPIFVVDAYTRRIFSRLGYFPEKISYEEMQHFFMSNLPRDVALFNEYHAQIDALGHHTCLKSKPRCGECPVVCQCAVQTELNTQG</sequence>
<evidence type="ECO:0000313" key="12">
    <source>
        <dbReference type="EMBL" id="CEO90098.1"/>
    </source>
</evidence>
<gene>
    <name evidence="12" type="ORF">SSCH_720011</name>
</gene>
<evidence type="ECO:0000256" key="9">
    <source>
        <dbReference type="ARBA" id="ARBA00023204"/>
    </source>
</evidence>
<dbReference type="Proteomes" id="UP000046155">
    <property type="component" value="Unassembled WGS sequence"/>
</dbReference>
<dbReference type="RefSeq" id="WP_198142483.1">
    <property type="nucleotide sequence ID" value="NZ_CDRZ01000272.1"/>
</dbReference>
<keyword evidence="10" id="KW-0326">Glycosidase</keyword>
<dbReference type="SUPFAM" id="SSF48150">
    <property type="entry name" value="DNA-glycosylase"/>
    <property type="match status" value="1"/>
</dbReference>
<dbReference type="SMART" id="SM00478">
    <property type="entry name" value="ENDO3c"/>
    <property type="match status" value="1"/>
</dbReference>
<evidence type="ECO:0000256" key="4">
    <source>
        <dbReference type="ARBA" id="ARBA00022723"/>
    </source>
</evidence>
<dbReference type="EMBL" id="CDRZ01000272">
    <property type="protein sequence ID" value="CEO90098.1"/>
    <property type="molecule type" value="Genomic_DNA"/>
</dbReference>
<evidence type="ECO:0000313" key="13">
    <source>
        <dbReference type="Proteomes" id="UP000046155"/>
    </source>
</evidence>
<protein>
    <recommendedName>
        <fullName evidence="11">HhH-GPD domain-containing protein</fullName>
    </recommendedName>
</protein>
<evidence type="ECO:0000256" key="2">
    <source>
        <dbReference type="ARBA" id="ARBA00008343"/>
    </source>
</evidence>
<dbReference type="InterPro" id="IPR003265">
    <property type="entry name" value="HhH-GPD_domain"/>
</dbReference>
<dbReference type="Pfam" id="PF00730">
    <property type="entry name" value="HhH-GPD"/>
    <property type="match status" value="1"/>
</dbReference>
<evidence type="ECO:0000256" key="6">
    <source>
        <dbReference type="ARBA" id="ARBA00022801"/>
    </source>
</evidence>
<dbReference type="PROSITE" id="PS00764">
    <property type="entry name" value="ENDONUCLEASE_III_1"/>
    <property type="match status" value="1"/>
</dbReference>
<dbReference type="CDD" id="cd00056">
    <property type="entry name" value="ENDO3c"/>
    <property type="match status" value="1"/>
</dbReference>
<keyword evidence="8" id="KW-0411">Iron-sulfur</keyword>
<organism evidence="12 13">
    <name type="scientific">Syntrophaceticus schinkii</name>
    <dbReference type="NCBI Taxonomy" id="499207"/>
    <lineage>
        <taxon>Bacteria</taxon>
        <taxon>Bacillati</taxon>
        <taxon>Bacillota</taxon>
        <taxon>Clostridia</taxon>
        <taxon>Thermoanaerobacterales</taxon>
        <taxon>Thermoanaerobacterales Family III. Incertae Sedis</taxon>
        <taxon>Syntrophaceticus</taxon>
    </lineage>
</organism>
<dbReference type="Gene3D" id="1.10.340.30">
    <property type="entry name" value="Hypothetical protein, domain 2"/>
    <property type="match status" value="1"/>
</dbReference>
<comment type="similarity">
    <text evidence="2">Belongs to the Nth/MutY family.</text>
</comment>
<keyword evidence="5" id="KW-0227">DNA damage</keyword>
<dbReference type="InterPro" id="IPR023170">
    <property type="entry name" value="HhH_base_excis_C"/>
</dbReference>
<evidence type="ECO:0000259" key="11">
    <source>
        <dbReference type="SMART" id="SM00478"/>
    </source>
</evidence>
<proteinExistence type="inferred from homology"/>
<dbReference type="InterPro" id="IPR004035">
    <property type="entry name" value="Endouclease-III_FeS-bd_BS"/>
</dbReference>
<evidence type="ECO:0000256" key="1">
    <source>
        <dbReference type="ARBA" id="ARBA00001966"/>
    </source>
</evidence>
<name>A0A0B7MPE3_9FIRM</name>
<dbReference type="Gene3D" id="1.10.1670.10">
    <property type="entry name" value="Helix-hairpin-Helix base-excision DNA repair enzymes (C-terminal)"/>
    <property type="match status" value="1"/>
</dbReference>
<evidence type="ECO:0000256" key="8">
    <source>
        <dbReference type="ARBA" id="ARBA00023014"/>
    </source>
</evidence>
<keyword evidence="6" id="KW-0378">Hydrolase</keyword>
<comment type="cofactor">
    <cofactor evidence="1">
        <name>[4Fe-4S] cluster</name>
        <dbReference type="ChEBI" id="CHEBI:49883"/>
    </cofactor>
</comment>
<dbReference type="PANTHER" id="PTHR10359:SF19">
    <property type="entry name" value="DNA REPAIR GLYCOSYLASE MJ1434-RELATED"/>
    <property type="match status" value="1"/>
</dbReference>
<keyword evidence="13" id="KW-1185">Reference proteome</keyword>
<keyword evidence="3" id="KW-0004">4Fe-4S</keyword>
<keyword evidence="9" id="KW-0234">DNA repair</keyword>
<keyword evidence="4" id="KW-0479">Metal-binding</keyword>
<dbReference type="AlphaFoldDB" id="A0A0B7MPE3"/>
<evidence type="ECO:0000256" key="10">
    <source>
        <dbReference type="ARBA" id="ARBA00023295"/>
    </source>
</evidence>
<reference evidence="13" key="1">
    <citation type="submission" date="2015-01" db="EMBL/GenBank/DDBJ databases">
        <authorList>
            <person name="Manzoor Shahid"/>
            <person name="Zubair Saima"/>
        </authorList>
    </citation>
    <scope>NUCLEOTIDE SEQUENCE [LARGE SCALE GENOMIC DNA]</scope>
    <source>
        <strain evidence="13">Sp3</strain>
    </source>
</reference>
<evidence type="ECO:0000256" key="5">
    <source>
        <dbReference type="ARBA" id="ARBA00022763"/>
    </source>
</evidence>
<accession>A0A0B7MPE3</accession>
<dbReference type="PANTHER" id="PTHR10359">
    <property type="entry name" value="A/G-SPECIFIC ADENINE GLYCOSYLASE/ENDONUCLEASE III"/>
    <property type="match status" value="1"/>
</dbReference>
<dbReference type="PIRSF" id="PIRSF001435">
    <property type="entry name" value="Nth"/>
    <property type="match status" value="1"/>
</dbReference>
<dbReference type="GO" id="GO:0046872">
    <property type="term" value="F:metal ion binding"/>
    <property type="evidence" value="ECO:0007669"/>
    <property type="project" value="UniProtKB-KW"/>
</dbReference>
<keyword evidence="7" id="KW-0408">Iron</keyword>
<dbReference type="GO" id="GO:0006284">
    <property type="term" value="P:base-excision repair"/>
    <property type="evidence" value="ECO:0007669"/>
    <property type="project" value="InterPro"/>
</dbReference>
<evidence type="ECO:0000256" key="7">
    <source>
        <dbReference type="ARBA" id="ARBA00023004"/>
    </source>
</evidence>
<dbReference type="GO" id="GO:0051539">
    <property type="term" value="F:4 iron, 4 sulfur cluster binding"/>
    <property type="evidence" value="ECO:0007669"/>
    <property type="project" value="UniProtKB-KW"/>
</dbReference>
<evidence type="ECO:0000256" key="3">
    <source>
        <dbReference type="ARBA" id="ARBA00022485"/>
    </source>
</evidence>